<dbReference type="EMBL" id="RCMG01000332">
    <property type="protein sequence ID" value="KAG2856467.1"/>
    <property type="molecule type" value="Genomic_DNA"/>
</dbReference>
<dbReference type="EMBL" id="RCMV01000266">
    <property type="protein sequence ID" value="KAG3220382.1"/>
    <property type="molecule type" value="Genomic_DNA"/>
</dbReference>
<dbReference type="Proteomes" id="UP000760860">
    <property type="component" value="Unassembled WGS sequence"/>
</dbReference>
<name>A0A8T1IB59_9STRA</name>
<sequence>MWLRAPKELLVVAVGRLFIKNGDPYGSCRNKVPPSPTFVFNVAEGYRVLRAKVEEHFESKIPGQWRADFAIYSKSANSAYQKDFQLIWSDSEALQTQLDTAWHKARLRNGGRAGFVLELYIYVPKPLEATTTLRRATAARSQEQTPRVDGLLREQGIPAGSATQSYMAVTQAWSPTRRSLTTRHFDSFSK</sequence>
<protein>
    <submittedName>
        <fullName evidence="4">Uncharacterized protein</fullName>
    </submittedName>
</protein>
<dbReference type="EMBL" id="RCMK01000203">
    <property type="protein sequence ID" value="KAG2944369.1"/>
    <property type="molecule type" value="Genomic_DNA"/>
</dbReference>
<proteinExistence type="predicted"/>
<dbReference type="Proteomes" id="UP000736787">
    <property type="component" value="Unassembled WGS sequence"/>
</dbReference>
<comment type="caution">
    <text evidence="4">The sequence shown here is derived from an EMBL/GenBank/DDBJ whole genome shotgun (WGS) entry which is preliminary data.</text>
</comment>
<organism evidence="4 5">
    <name type="scientific">Phytophthora cactorum</name>
    <dbReference type="NCBI Taxonomy" id="29920"/>
    <lineage>
        <taxon>Eukaryota</taxon>
        <taxon>Sar</taxon>
        <taxon>Stramenopiles</taxon>
        <taxon>Oomycota</taxon>
        <taxon>Peronosporomycetes</taxon>
        <taxon>Peronosporales</taxon>
        <taxon>Peronosporaceae</taxon>
        <taxon>Phytophthora</taxon>
    </lineage>
</organism>
<evidence type="ECO:0000313" key="2">
    <source>
        <dbReference type="EMBL" id="KAG2944369.1"/>
    </source>
</evidence>
<dbReference type="EMBL" id="RCML01000346">
    <property type="protein sequence ID" value="KAG2980007.1"/>
    <property type="molecule type" value="Genomic_DNA"/>
</dbReference>
<accession>A0A8T1IB59</accession>
<evidence type="ECO:0000313" key="3">
    <source>
        <dbReference type="EMBL" id="KAG2980007.1"/>
    </source>
</evidence>
<evidence type="ECO:0000313" key="1">
    <source>
        <dbReference type="EMBL" id="KAG2856467.1"/>
    </source>
</evidence>
<dbReference type="Proteomes" id="UP000697107">
    <property type="component" value="Unassembled WGS sequence"/>
</dbReference>
<reference evidence="4" key="1">
    <citation type="submission" date="2018-05" db="EMBL/GenBank/DDBJ databases">
        <title>Effector identification in a new, highly contiguous assembly of the strawberry crown rot pathogen Phytophthora cactorum.</title>
        <authorList>
            <person name="Armitage A.D."/>
            <person name="Nellist C.F."/>
            <person name="Bates H."/>
            <person name="Vickerstaff R.J."/>
            <person name="Harrison R.J."/>
        </authorList>
    </citation>
    <scope>NUCLEOTIDE SEQUENCE</scope>
    <source>
        <strain evidence="1">15-7</strain>
        <strain evidence="2">4040</strain>
        <strain evidence="3">P415</strain>
        <strain evidence="4">P421</strain>
    </source>
</reference>
<gene>
    <name evidence="1" type="ORF">PC113_g11548</name>
    <name evidence="2" type="ORF">PC117_g9062</name>
    <name evidence="3" type="ORF">PC118_g11434</name>
    <name evidence="4" type="ORF">PC129_g8847</name>
</gene>
<dbReference type="AlphaFoldDB" id="A0A8T1IB59"/>
<evidence type="ECO:0000313" key="5">
    <source>
        <dbReference type="Proteomes" id="UP000760860"/>
    </source>
</evidence>
<evidence type="ECO:0000313" key="4">
    <source>
        <dbReference type="EMBL" id="KAG3220382.1"/>
    </source>
</evidence>
<dbReference type="Proteomes" id="UP000735874">
    <property type="component" value="Unassembled WGS sequence"/>
</dbReference>